<keyword evidence="1" id="KW-1133">Transmembrane helix</keyword>
<keyword evidence="4" id="KW-1185">Reference proteome</keyword>
<accession>A0AAV2ZGM5</accession>
<dbReference type="EMBL" id="DYDO01000014">
    <property type="protein sequence ID" value="DBA13705.1"/>
    <property type="molecule type" value="Genomic_DNA"/>
</dbReference>
<proteinExistence type="predicted"/>
<evidence type="ECO:0000313" key="4">
    <source>
        <dbReference type="Proteomes" id="UP001181693"/>
    </source>
</evidence>
<evidence type="ECO:0000256" key="2">
    <source>
        <dbReference type="SAM" id="SignalP"/>
    </source>
</evidence>
<feature type="chain" id="PRO_5043730026" evidence="2">
    <location>
        <begin position="19"/>
        <end position="226"/>
    </location>
</feature>
<feature type="signal peptide" evidence="2">
    <location>
        <begin position="1"/>
        <end position="18"/>
    </location>
</feature>
<dbReference type="AlphaFoldDB" id="A0AAV2ZGM5"/>
<keyword evidence="1" id="KW-0812">Transmembrane</keyword>
<dbReference type="Proteomes" id="UP001181693">
    <property type="component" value="Unassembled WGS sequence"/>
</dbReference>
<gene>
    <name evidence="3" type="ORF">GDO54_017049</name>
</gene>
<reference evidence="3" key="1">
    <citation type="thesis" date="2020" institute="ProQuest LLC" country="789 East Eisenhower Parkway, Ann Arbor, MI, USA">
        <title>Comparative Genomics and Chromosome Evolution.</title>
        <authorList>
            <person name="Mudd A.B."/>
        </authorList>
    </citation>
    <scope>NUCLEOTIDE SEQUENCE</scope>
    <source>
        <strain evidence="3">1538</strain>
        <tissue evidence="3">Blood</tissue>
    </source>
</reference>
<feature type="transmembrane region" description="Helical" evidence="1">
    <location>
        <begin position="140"/>
        <end position="165"/>
    </location>
</feature>
<comment type="caution">
    <text evidence="3">The sequence shown here is derived from an EMBL/GenBank/DDBJ whole genome shotgun (WGS) entry which is preliminary data.</text>
</comment>
<sequence length="226" mass="24575">MAAPAGIAFFWTTAIVLARSCRSLETTGYPEDWNDTQPNVTRPGLFLSATIPYEEAELGLTNLPTQTMVATEDSTTPPVINSSEVLGSSTTEKYVASAMAAITTAEILLSSKIISATLQTSEMTTTPPRNSTSDMSWTKFSIIILAIILIVVVLLMGFIGAVFVYREYRNRKLNAPFWTIELKEDNISFSSYHDSIPNADLSGLLEYNATEITANGQLSFSASIHG</sequence>
<keyword evidence="2" id="KW-0732">Signal</keyword>
<evidence type="ECO:0000313" key="3">
    <source>
        <dbReference type="EMBL" id="DBA13705.1"/>
    </source>
</evidence>
<organism evidence="3 4">
    <name type="scientific">Pyxicephalus adspersus</name>
    <name type="common">African bullfrog</name>
    <dbReference type="NCBI Taxonomy" id="30357"/>
    <lineage>
        <taxon>Eukaryota</taxon>
        <taxon>Metazoa</taxon>
        <taxon>Chordata</taxon>
        <taxon>Craniata</taxon>
        <taxon>Vertebrata</taxon>
        <taxon>Euteleostomi</taxon>
        <taxon>Amphibia</taxon>
        <taxon>Batrachia</taxon>
        <taxon>Anura</taxon>
        <taxon>Neobatrachia</taxon>
        <taxon>Ranoidea</taxon>
        <taxon>Pyxicephalidae</taxon>
        <taxon>Pyxicephalinae</taxon>
        <taxon>Pyxicephalus</taxon>
    </lineage>
</organism>
<protein>
    <submittedName>
        <fullName evidence="3">Uncharacterized protein</fullName>
    </submittedName>
</protein>
<name>A0AAV2ZGM5_PYXAD</name>
<evidence type="ECO:0000256" key="1">
    <source>
        <dbReference type="SAM" id="Phobius"/>
    </source>
</evidence>
<keyword evidence="1" id="KW-0472">Membrane</keyword>